<dbReference type="AlphaFoldDB" id="A0AAE3HBT2"/>
<dbReference type="EMBL" id="JTEO01000004">
    <property type="protein sequence ID" value="MCQ6963198.1"/>
    <property type="molecule type" value="Genomic_DNA"/>
</dbReference>
<keyword evidence="1" id="KW-0812">Transmembrane</keyword>
<organism evidence="2 3">
    <name type="scientific">Methanolobus chelungpuianus</name>
    <dbReference type="NCBI Taxonomy" id="502115"/>
    <lineage>
        <taxon>Archaea</taxon>
        <taxon>Methanobacteriati</taxon>
        <taxon>Methanobacteriota</taxon>
        <taxon>Stenosarchaea group</taxon>
        <taxon>Methanomicrobia</taxon>
        <taxon>Methanosarcinales</taxon>
        <taxon>Methanosarcinaceae</taxon>
        <taxon>Methanolobus</taxon>
    </lineage>
</organism>
<proteinExistence type="predicted"/>
<accession>A0AAE3HBT2</accession>
<evidence type="ECO:0000313" key="2">
    <source>
        <dbReference type="EMBL" id="MCQ6963198.1"/>
    </source>
</evidence>
<dbReference type="Proteomes" id="UP001206983">
    <property type="component" value="Unassembled WGS sequence"/>
</dbReference>
<dbReference type="Pfam" id="PF07784">
    <property type="entry name" value="DUF1622"/>
    <property type="match status" value="1"/>
</dbReference>
<keyword evidence="1" id="KW-0472">Membrane</keyword>
<name>A0AAE3HBT2_9EURY</name>
<reference evidence="2 3" key="1">
    <citation type="journal article" date="2011" name="Appl. Environ. Microbiol.">
        <title>Methanogenic archaea isolated from Taiwan's Chelungpu fault.</title>
        <authorList>
            <person name="Wu S.Y."/>
            <person name="Lai M.C."/>
        </authorList>
    </citation>
    <scope>NUCLEOTIDE SEQUENCE [LARGE SCALE GENOMIC DNA]</scope>
    <source>
        <strain evidence="2 3">St545Mb</strain>
    </source>
</reference>
<keyword evidence="3" id="KW-1185">Reference proteome</keyword>
<sequence>MFEWGFLALGLFQLFLTMVGLAMIIYGGIVATIEIIFHETRKKNYTYAHIRHQFTDKILFGLEFLIAADVIRTIQDPTPEEILTLGAIVLIRTVMGYFLSKEVQEYSFLE</sequence>
<keyword evidence="1" id="KW-1133">Transmembrane helix</keyword>
<protein>
    <submittedName>
        <fullName evidence="2">Membrane protein</fullName>
    </submittedName>
</protein>
<comment type="caution">
    <text evidence="2">The sequence shown here is derived from an EMBL/GenBank/DDBJ whole genome shotgun (WGS) entry which is preliminary data.</text>
</comment>
<dbReference type="PANTHER" id="PTHR38468">
    <property type="entry name" value="SLL0939 PROTEIN"/>
    <property type="match status" value="1"/>
</dbReference>
<feature type="transmembrane region" description="Helical" evidence="1">
    <location>
        <begin position="6"/>
        <end position="37"/>
    </location>
</feature>
<evidence type="ECO:0000313" key="3">
    <source>
        <dbReference type="Proteomes" id="UP001206983"/>
    </source>
</evidence>
<gene>
    <name evidence="2" type="ORF">PV02_06230</name>
</gene>
<dbReference type="PANTHER" id="PTHR38468:SF1">
    <property type="entry name" value="SLL0939 PROTEIN"/>
    <property type="match status" value="1"/>
</dbReference>
<dbReference type="InterPro" id="IPR012427">
    <property type="entry name" value="DUF1622"/>
</dbReference>
<evidence type="ECO:0000256" key="1">
    <source>
        <dbReference type="SAM" id="Phobius"/>
    </source>
</evidence>